<sequence length="458" mass="50100">MPVEKFAVAMSAWLSSRAIISAPARRLQASLRIGACAGAITASALTVSAPVMAQEIVVLQSYASPVEAPPLSTEAAPSQTVVAEFVTTMLSRHPALRAADAQFDAVEARARGAARSLYNPTLEAEYEDAQNITKSIGLSQTLDWAGKRRARASAGRADVDAARATRDIVRKALLTELLTSLTNFQTTLELKRLSDRRLQNGEEFFSLADRRNRAGDLSESELLTARLSLAKARADNNAAKGALSLARQNLSGVTGEEREIWPLLVGVPQSAPLSVEDVQKGELPELVFARAQSDASSKRIKVAKRNRKPDPTVGVSYGREGTADLVGVRASIPIPVLNSFKAQVDAARADATAAQETYTDIFRRVQARLTESRRRYAAASEAWRQWSASGSQPLSNQRVLLERLWRAGEIGAVDYLIQLDQTYEVETAAIELRGRLWNAWFDWLNTTNEVNEWVESIR</sequence>
<dbReference type="InterPro" id="IPR003423">
    <property type="entry name" value="OMP_efflux"/>
</dbReference>
<evidence type="ECO:0008006" key="2">
    <source>
        <dbReference type="Google" id="ProtNLM"/>
    </source>
</evidence>
<dbReference type="Pfam" id="PF02321">
    <property type="entry name" value="OEP"/>
    <property type="match status" value="1"/>
</dbReference>
<dbReference type="PANTHER" id="PTHR30203:SF24">
    <property type="entry name" value="BLR4935 PROTEIN"/>
    <property type="match status" value="1"/>
</dbReference>
<organism evidence="1">
    <name type="scientific">hydrothermal vent metagenome</name>
    <dbReference type="NCBI Taxonomy" id="652676"/>
    <lineage>
        <taxon>unclassified sequences</taxon>
        <taxon>metagenomes</taxon>
        <taxon>ecological metagenomes</taxon>
    </lineage>
</organism>
<proteinExistence type="predicted"/>
<evidence type="ECO:0000313" key="1">
    <source>
        <dbReference type="EMBL" id="VAW01572.1"/>
    </source>
</evidence>
<dbReference type="Gene3D" id="1.20.1600.10">
    <property type="entry name" value="Outer membrane efflux proteins (OEP)"/>
    <property type="match status" value="1"/>
</dbReference>
<name>A0A3B0SGH6_9ZZZZ</name>
<dbReference type="GO" id="GO:0015562">
    <property type="term" value="F:efflux transmembrane transporter activity"/>
    <property type="evidence" value="ECO:0007669"/>
    <property type="project" value="InterPro"/>
</dbReference>
<dbReference type="AlphaFoldDB" id="A0A3B0SGH6"/>
<dbReference type="EMBL" id="UOEH01000340">
    <property type="protein sequence ID" value="VAW01572.1"/>
    <property type="molecule type" value="Genomic_DNA"/>
</dbReference>
<dbReference type="SUPFAM" id="SSF56954">
    <property type="entry name" value="Outer membrane efflux proteins (OEP)"/>
    <property type="match status" value="1"/>
</dbReference>
<dbReference type="InterPro" id="IPR010131">
    <property type="entry name" value="MdtP/NodT-like"/>
</dbReference>
<accession>A0A3B0SGH6</accession>
<gene>
    <name evidence="1" type="ORF">MNBD_ALPHA05-1237</name>
</gene>
<protein>
    <recommendedName>
        <fullName evidence="2">Heavy metal RND efflux outer membrane protein, CzcC family</fullName>
    </recommendedName>
</protein>
<reference evidence="1" key="1">
    <citation type="submission" date="2018-06" db="EMBL/GenBank/DDBJ databases">
        <authorList>
            <person name="Zhirakovskaya E."/>
        </authorList>
    </citation>
    <scope>NUCLEOTIDE SEQUENCE</scope>
</reference>
<dbReference type="PANTHER" id="PTHR30203">
    <property type="entry name" value="OUTER MEMBRANE CATION EFFLUX PROTEIN"/>
    <property type="match status" value="1"/>
</dbReference>